<dbReference type="EMBL" id="AJWK01013702">
    <property type="status" value="NOT_ANNOTATED_CDS"/>
    <property type="molecule type" value="Genomic_DNA"/>
</dbReference>
<feature type="compositionally biased region" description="Low complexity" evidence="7">
    <location>
        <begin position="541"/>
        <end position="552"/>
    </location>
</feature>
<feature type="transmembrane region" description="Helical" evidence="8">
    <location>
        <begin position="240"/>
        <end position="257"/>
    </location>
</feature>
<feature type="region of interest" description="Disordered" evidence="7">
    <location>
        <begin position="1239"/>
        <end position="1259"/>
    </location>
</feature>
<dbReference type="GO" id="GO:0005886">
    <property type="term" value="C:plasma membrane"/>
    <property type="evidence" value="ECO:0007669"/>
    <property type="project" value="TreeGrafter"/>
</dbReference>
<dbReference type="InterPro" id="IPR027815">
    <property type="entry name" value="CSC1/OSCA1-like_cyt"/>
</dbReference>
<comment type="subcellular location">
    <subcellularLocation>
        <location evidence="1">Membrane</location>
        <topology evidence="1">Multi-pass membrane protein</topology>
    </subcellularLocation>
</comment>
<dbReference type="EMBL" id="AJWK01013703">
    <property type="status" value="NOT_ANNOTATED_CDS"/>
    <property type="molecule type" value="Genomic_DNA"/>
</dbReference>
<dbReference type="InterPro" id="IPR004853">
    <property type="entry name" value="Sugar_P_trans_dom"/>
</dbReference>
<feature type="transmembrane region" description="Helical" evidence="8">
    <location>
        <begin position="53"/>
        <end position="73"/>
    </location>
</feature>
<feature type="transmembrane region" description="Helical" evidence="8">
    <location>
        <begin position="639"/>
        <end position="657"/>
    </location>
</feature>
<evidence type="ECO:0000259" key="10">
    <source>
        <dbReference type="Pfam" id="PF03151"/>
    </source>
</evidence>
<dbReference type="VEuPathDB" id="VectorBase:LLOJ004362"/>
<feature type="transmembrane region" description="Helical" evidence="8">
    <location>
        <begin position="462"/>
        <end position="479"/>
    </location>
</feature>
<accession>A0A1B0GID3</accession>
<proteinExistence type="inferred from homology"/>
<dbReference type="Pfam" id="PF02714">
    <property type="entry name" value="RSN1_7TM"/>
    <property type="match status" value="1"/>
</dbReference>
<dbReference type="Proteomes" id="UP000092461">
    <property type="component" value="Unassembled WGS sequence"/>
</dbReference>
<dbReference type="Pfam" id="PF14703">
    <property type="entry name" value="PHM7_cyt"/>
    <property type="match status" value="1"/>
</dbReference>
<dbReference type="InterPro" id="IPR032880">
    <property type="entry name" value="CSC1/OSCA1-like_N"/>
</dbReference>
<feature type="transmembrane region" description="Helical" evidence="8">
    <location>
        <begin position="201"/>
        <end position="220"/>
    </location>
</feature>
<dbReference type="PANTHER" id="PTHR13018:SF5">
    <property type="entry name" value="RE44586P"/>
    <property type="match status" value="1"/>
</dbReference>
<evidence type="ECO:0000259" key="12">
    <source>
        <dbReference type="Pfam" id="PF14703"/>
    </source>
</evidence>
<feature type="transmembrane region" description="Helical" evidence="8">
    <location>
        <begin position="919"/>
        <end position="940"/>
    </location>
</feature>
<feature type="region of interest" description="Disordered" evidence="7">
    <location>
        <begin position="526"/>
        <end position="552"/>
    </location>
</feature>
<dbReference type="Pfam" id="PF03151">
    <property type="entry name" value="TPT"/>
    <property type="match status" value="1"/>
</dbReference>
<feature type="transmembrane region" description="Helical" evidence="8">
    <location>
        <begin position="712"/>
        <end position="734"/>
    </location>
</feature>
<dbReference type="EMBL" id="AJWK01013706">
    <property type="status" value="NOT_ANNOTATED_CDS"/>
    <property type="molecule type" value="Genomic_DNA"/>
</dbReference>
<evidence type="ECO:0000256" key="2">
    <source>
        <dbReference type="ARBA" id="ARBA00007779"/>
    </source>
</evidence>
<keyword evidence="3" id="KW-0813">Transport</keyword>
<feature type="transmembrane region" description="Helical" evidence="8">
    <location>
        <begin position="960"/>
        <end position="980"/>
    </location>
</feature>
<keyword evidence="5 8" id="KW-1133">Transmembrane helix</keyword>
<feature type="domain" description="CSC1/OSCA1-like 7TM region" evidence="9">
    <location>
        <begin position="917"/>
        <end position="1182"/>
    </location>
</feature>
<protein>
    <submittedName>
        <fullName evidence="13">Uncharacterized protein</fullName>
    </submittedName>
</protein>
<dbReference type="GO" id="GO:0005227">
    <property type="term" value="F:calcium-activated cation channel activity"/>
    <property type="evidence" value="ECO:0007669"/>
    <property type="project" value="InterPro"/>
</dbReference>
<evidence type="ECO:0000256" key="3">
    <source>
        <dbReference type="ARBA" id="ARBA00022448"/>
    </source>
</evidence>
<evidence type="ECO:0000256" key="5">
    <source>
        <dbReference type="ARBA" id="ARBA00022989"/>
    </source>
</evidence>
<dbReference type="EMBL" id="AJWK01013701">
    <property type="status" value="NOT_ANNOTATED_CDS"/>
    <property type="molecule type" value="Genomic_DNA"/>
</dbReference>
<evidence type="ECO:0000256" key="1">
    <source>
        <dbReference type="ARBA" id="ARBA00004141"/>
    </source>
</evidence>
<feature type="transmembrane region" description="Helical" evidence="8">
    <location>
        <begin position="148"/>
        <end position="169"/>
    </location>
</feature>
<evidence type="ECO:0000259" key="11">
    <source>
        <dbReference type="Pfam" id="PF13967"/>
    </source>
</evidence>
<feature type="domain" description="CSC1/OSCA1-like cytosolic" evidence="12">
    <location>
        <begin position="752"/>
        <end position="905"/>
    </location>
</feature>
<dbReference type="AlphaFoldDB" id="A0A1B0GID3"/>
<feature type="transmembrane region" description="Helical" evidence="8">
    <location>
        <begin position="277"/>
        <end position="294"/>
    </location>
</feature>
<feature type="transmembrane region" description="Helical" evidence="8">
    <location>
        <begin position="175"/>
        <end position="194"/>
    </location>
</feature>
<dbReference type="Pfam" id="PF13967">
    <property type="entry name" value="RSN1_TM"/>
    <property type="match status" value="1"/>
</dbReference>
<reference evidence="13" key="1">
    <citation type="submission" date="2020-05" db="UniProtKB">
        <authorList>
            <consortium name="EnsemblMetazoa"/>
        </authorList>
    </citation>
    <scope>IDENTIFICATION</scope>
    <source>
        <strain evidence="13">Jacobina</strain>
    </source>
</reference>
<feature type="compositionally biased region" description="Polar residues" evidence="7">
    <location>
        <begin position="529"/>
        <end position="540"/>
    </location>
</feature>
<dbReference type="InterPro" id="IPR045122">
    <property type="entry name" value="Csc1-like"/>
</dbReference>
<evidence type="ECO:0000259" key="9">
    <source>
        <dbReference type="Pfam" id="PF02714"/>
    </source>
</evidence>
<dbReference type="EnsemblMetazoa" id="LLOJ004362-RA">
    <property type="protein sequence ID" value="LLOJ004362-PA"/>
    <property type="gene ID" value="LLOJ004362"/>
</dbReference>
<feature type="transmembrane region" description="Helical" evidence="8">
    <location>
        <begin position="1001"/>
        <end position="1023"/>
    </location>
</feature>
<feature type="transmembrane region" description="Helical" evidence="8">
    <location>
        <begin position="1194"/>
        <end position="1211"/>
    </location>
</feature>
<evidence type="ECO:0000313" key="14">
    <source>
        <dbReference type="Proteomes" id="UP000092461"/>
    </source>
</evidence>
<dbReference type="VEuPathDB" id="VectorBase:LLONM1_004374"/>
<keyword evidence="6 8" id="KW-0472">Membrane</keyword>
<name>A0A1B0GID3_LUTLO</name>
<dbReference type="PANTHER" id="PTHR13018">
    <property type="entry name" value="PROBABLE MEMBRANE PROTEIN DUF221-RELATED"/>
    <property type="match status" value="1"/>
</dbReference>
<feature type="transmembrane region" description="Helical" evidence="8">
    <location>
        <begin position="85"/>
        <end position="106"/>
    </location>
</feature>
<comment type="similarity">
    <text evidence="2">Belongs to the CSC1 (TC 1.A.17) family.</text>
</comment>
<evidence type="ECO:0000313" key="13">
    <source>
        <dbReference type="EnsemblMetazoa" id="LLOJ004362-PA"/>
    </source>
</evidence>
<feature type="transmembrane region" description="Helical" evidence="8">
    <location>
        <begin position="1104"/>
        <end position="1134"/>
    </location>
</feature>
<feature type="transmembrane region" description="Helical" evidence="8">
    <location>
        <begin position="300"/>
        <end position="326"/>
    </location>
</feature>
<dbReference type="InterPro" id="IPR003864">
    <property type="entry name" value="CSC1/OSCA1-like_7TM"/>
</dbReference>
<evidence type="ECO:0000256" key="7">
    <source>
        <dbReference type="SAM" id="MobiDB-lite"/>
    </source>
</evidence>
<dbReference type="EMBL" id="AJWK01013704">
    <property type="status" value="NOT_ANNOTATED_CDS"/>
    <property type="molecule type" value="Genomic_DNA"/>
</dbReference>
<evidence type="ECO:0000256" key="8">
    <source>
        <dbReference type="SAM" id="Phobius"/>
    </source>
</evidence>
<sequence>MRETRYERLQAADSNDAEADAAPQIVPDAGLEAKTVSGSELLPTGKMTLTQTALLSLCLILMYFALSIGLTFYQRSLLQSIKFPLSVVLYHLLIKLFLSGVIRCVYKVITGRSRVMLNCRSHLKIMPPGIASGLDIGFSNWGLELVNISLYTMAKSTTIVFILIFGILLGLEKRSWSLVAIVVLISGGLFMFTYKSVDFDALGFIFLLFASLSSGIRWSFAQLLMQKSKLGLHNPIDMIYYMQPWMLLAVLPVTLGFEGRKIIEEWPTVAAATTDEVIVLWLKVTVGAVVAFAMEFSEFLVLSFTSSLTLSVAGIFKEICQIVLAVEANGDQLSLHNILGLVLCLAGICCHVGHKYWLFSTGGVSGSPTGEGKVAYEAETEIATASTGALQQPLLDSETSEDSDAPGARERRTSEVIFDVIKPFSTARMDMLKQFSPNSNACLQQNKTTLITNLYEGIPETLILNIIAWVFLMILFAVLRQQAWDYGRLALMNSTGDNRRWTQLFYAQGSDEGAADESRQAINGAAARMSSSSNEAGTSNGQASKRSSAGSAGAPIDRGFLSWIPVTLRLRKEQILAHSGPDALHYLSFQQHLIVVTAIITLVSIVIILPINFHGNLIGDVNTFGHTTVSNLDPSSSVLWVHVICAIAFVPLVVLTMRRSSGRYAGKVAPTRTIMAQDIDARDRNIENIRGYVRELFPDIERCISPITSPNSVLLFSVLWVHVICAIAFVPLVVLTMRRSSGRYAGKVAPTRTIMAQDIDARDRNIENIRGYVRELFPDIEVEEVHLTYNITKLSAVVQEYEKVKDARMYCQAHKTRGIDVKVYPNCLTCKAIDALEYYLERESQLAGEVARLRASAVNDPLGIAFITVSSAEAAQSILINFRPGTYREWTMTYAPAPSDLFWENLSVSTRQWYFKWSVVNIILFLFLFFLTTPVLIVNMLNSVAFSKGAGKLSPLISEFLPTLLLWTLSALMPVIVAYSDKWLSHWTRSKQNYSIMTKSFGYLLFMILILPSLGLTSAQAFLEWTLHYYENGTYRWDCIFLPDRGAFFVNYVITSGFIGTGLELIRFPELIVYMWMLCTAKSQAETPHIRKSIVVEFPFGIHYAWMIMVFTMSVVYSLACPLIMPFAMIYLLLKHFNDRHNLYFAYRYSNMISQGGGKIHSTAVTMTKFSVVLLLIIMAALAGVRSAGVDARAVVLVISLCVTLTLFAFMSPIKRCTTRPPTIVEAEGPAPIYTPDVLTQRLPEPPTSTPSTSYGSGSAHSIIVDDQEVPIRTGTLS</sequence>
<dbReference type="VEuPathDB" id="VectorBase:LLONM1_009184"/>
<organism evidence="13 14">
    <name type="scientific">Lutzomyia longipalpis</name>
    <name type="common">Sand fly</name>
    <dbReference type="NCBI Taxonomy" id="7200"/>
    <lineage>
        <taxon>Eukaryota</taxon>
        <taxon>Metazoa</taxon>
        <taxon>Ecdysozoa</taxon>
        <taxon>Arthropoda</taxon>
        <taxon>Hexapoda</taxon>
        <taxon>Insecta</taxon>
        <taxon>Pterygota</taxon>
        <taxon>Neoptera</taxon>
        <taxon>Endopterygota</taxon>
        <taxon>Diptera</taxon>
        <taxon>Nematocera</taxon>
        <taxon>Psychodoidea</taxon>
        <taxon>Psychodidae</taxon>
        <taxon>Lutzomyia</taxon>
        <taxon>Lutzomyia</taxon>
    </lineage>
</organism>
<feature type="domain" description="Sugar phosphate transporter" evidence="10">
    <location>
        <begin position="58"/>
        <end position="350"/>
    </location>
</feature>
<feature type="transmembrane region" description="Helical" evidence="8">
    <location>
        <begin position="1170"/>
        <end position="1188"/>
    </location>
</feature>
<evidence type="ECO:0000256" key="6">
    <source>
        <dbReference type="ARBA" id="ARBA00023136"/>
    </source>
</evidence>
<keyword evidence="4 8" id="KW-0812">Transmembrane</keyword>
<feature type="transmembrane region" description="Helical" evidence="8">
    <location>
        <begin position="593"/>
        <end position="613"/>
    </location>
</feature>
<dbReference type="EMBL" id="AJWK01013699">
    <property type="status" value="NOT_ANNOTATED_CDS"/>
    <property type="molecule type" value="Genomic_DNA"/>
</dbReference>
<dbReference type="EMBL" id="AJWK01013705">
    <property type="status" value="NOT_ANNOTATED_CDS"/>
    <property type="molecule type" value="Genomic_DNA"/>
</dbReference>
<feature type="domain" description="CSC1/OSCA1-like N-terminal transmembrane" evidence="11">
    <location>
        <begin position="554"/>
        <end position="656"/>
    </location>
</feature>
<evidence type="ECO:0000256" key="4">
    <source>
        <dbReference type="ARBA" id="ARBA00022692"/>
    </source>
</evidence>
<keyword evidence="14" id="KW-1185">Reference proteome</keyword>
<dbReference type="EMBL" id="AJWK01013700">
    <property type="status" value="NOT_ANNOTATED_CDS"/>
    <property type="molecule type" value="Genomic_DNA"/>
</dbReference>